<feature type="transmembrane region" description="Helical" evidence="14">
    <location>
        <begin position="179"/>
        <end position="198"/>
    </location>
</feature>
<keyword evidence="8 14" id="KW-1133">Transmembrane helix</keyword>
<feature type="transmembrane region" description="Helical" evidence="14">
    <location>
        <begin position="21"/>
        <end position="40"/>
    </location>
</feature>
<evidence type="ECO:0000256" key="8">
    <source>
        <dbReference type="ARBA" id="ARBA00022989"/>
    </source>
</evidence>
<comment type="similarity">
    <text evidence="3 14">Belongs to the very long-chain fatty acids dehydratase HACD family.</text>
</comment>
<evidence type="ECO:0000256" key="7">
    <source>
        <dbReference type="ARBA" id="ARBA00022832"/>
    </source>
</evidence>
<evidence type="ECO:0000313" key="16">
    <source>
        <dbReference type="Proteomes" id="UP000269721"/>
    </source>
</evidence>
<keyword evidence="10 14" id="KW-0472">Membrane</keyword>
<dbReference type="GO" id="GO:0030497">
    <property type="term" value="P:fatty acid elongation"/>
    <property type="evidence" value="ECO:0007669"/>
    <property type="project" value="TreeGrafter"/>
</dbReference>
<dbReference type="PANTHER" id="PTHR11035">
    <property type="entry name" value="VERY-LONG-CHAIN (3R)-3-HYDROXYACYL-COA DEHYDRATASE"/>
    <property type="match status" value="1"/>
</dbReference>
<evidence type="ECO:0000256" key="10">
    <source>
        <dbReference type="ARBA" id="ARBA00023136"/>
    </source>
</evidence>
<comment type="pathway">
    <text evidence="2 14">Lipid metabolism; fatty acid biosynthesis.</text>
</comment>
<evidence type="ECO:0000256" key="5">
    <source>
        <dbReference type="ARBA" id="ARBA00022516"/>
    </source>
</evidence>
<evidence type="ECO:0000256" key="2">
    <source>
        <dbReference type="ARBA" id="ARBA00005194"/>
    </source>
</evidence>
<protein>
    <recommendedName>
        <fullName evidence="4 14">Very-long-chain (3R)-3-hydroxyacyl-CoA dehydratase</fullName>
        <ecNumber evidence="4 14">4.2.1.134</ecNumber>
    </recommendedName>
</protein>
<dbReference type="OrthoDB" id="46988at2759"/>
<evidence type="ECO:0000256" key="13">
    <source>
        <dbReference type="ARBA" id="ARBA00036671"/>
    </source>
</evidence>
<keyword evidence="11 14" id="KW-0275">Fatty acid biosynthesis</keyword>
<dbReference type="EC" id="4.2.1.134" evidence="4 14"/>
<evidence type="ECO:0000256" key="14">
    <source>
        <dbReference type="RuleBase" id="RU363109"/>
    </source>
</evidence>
<dbReference type="GO" id="GO:0102158">
    <property type="term" value="F:very-long-chain (3R)-3-hydroxyacyl-CoA dehydratase activity"/>
    <property type="evidence" value="ECO:0007669"/>
    <property type="project" value="UniProtKB-EC"/>
</dbReference>
<evidence type="ECO:0000256" key="6">
    <source>
        <dbReference type="ARBA" id="ARBA00022692"/>
    </source>
</evidence>
<keyword evidence="5 14" id="KW-0444">Lipid biosynthesis</keyword>
<keyword evidence="7 14" id="KW-0276">Fatty acid metabolism</keyword>
<evidence type="ECO:0000256" key="3">
    <source>
        <dbReference type="ARBA" id="ARBA00007811"/>
    </source>
</evidence>
<comment type="function">
    <text evidence="14">Catalyzes the third of the four reactions of the long-chain fatty acids elongation cycle. This endoplasmic reticulum-bound enzymatic process, allows the addition of two carbons to the chain of long- and very long-chain fatty acids/VLCFAs per cycle. This enzyme catalyzes the dehydration of the 3-hydroxyacyl-CoA intermediate into trans-2,3-enoyl-CoA, within each cycle of fatty acid elongation. Thereby, it participates to the production of VLCFAs of different chain lengths that are involved in multiple biological processes as precursors of membrane lipids and lipid mediators.</text>
</comment>
<comment type="caution">
    <text evidence="14">Lacks conserved residue(s) required for the propagation of feature annotation.</text>
</comment>
<dbReference type="PANTHER" id="PTHR11035:SF3">
    <property type="entry name" value="VERY-LONG-CHAIN (3R)-3-HYDROXYACYL-COA DEHYDRATASE"/>
    <property type="match status" value="1"/>
</dbReference>
<organism evidence="15 16">
    <name type="scientific">Blyttiomyces helicus</name>
    <dbReference type="NCBI Taxonomy" id="388810"/>
    <lineage>
        <taxon>Eukaryota</taxon>
        <taxon>Fungi</taxon>
        <taxon>Fungi incertae sedis</taxon>
        <taxon>Chytridiomycota</taxon>
        <taxon>Chytridiomycota incertae sedis</taxon>
        <taxon>Chytridiomycetes</taxon>
        <taxon>Chytridiomycetes incertae sedis</taxon>
        <taxon>Blyttiomyces</taxon>
    </lineage>
</organism>
<evidence type="ECO:0000313" key="15">
    <source>
        <dbReference type="EMBL" id="RKO93860.1"/>
    </source>
</evidence>
<dbReference type="Proteomes" id="UP000269721">
    <property type="component" value="Unassembled WGS sequence"/>
</dbReference>
<dbReference type="Pfam" id="PF04387">
    <property type="entry name" value="PTPLA"/>
    <property type="match status" value="1"/>
</dbReference>
<evidence type="ECO:0000256" key="4">
    <source>
        <dbReference type="ARBA" id="ARBA00013122"/>
    </source>
</evidence>
<reference evidence="16" key="1">
    <citation type="journal article" date="2018" name="Nat. Microbiol.">
        <title>Leveraging single-cell genomics to expand the fungal tree of life.</title>
        <authorList>
            <person name="Ahrendt S.R."/>
            <person name="Quandt C.A."/>
            <person name="Ciobanu D."/>
            <person name="Clum A."/>
            <person name="Salamov A."/>
            <person name="Andreopoulos B."/>
            <person name="Cheng J.F."/>
            <person name="Woyke T."/>
            <person name="Pelin A."/>
            <person name="Henrissat B."/>
            <person name="Reynolds N.K."/>
            <person name="Benny G.L."/>
            <person name="Smith M.E."/>
            <person name="James T.Y."/>
            <person name="Grigoriev I.V."/>
        </authorList>
    </citation>
    <scope>NUCLEOTIDE SEQUENCE [LARGE SCALE GENOMIC DNA]</scope>
</reference>
<evidence type="ECO:0000256" key="9">
    <source>
        <dbReference type="ARBA" id="ARBA00023098"/>
    </source>
</evidence>
<gene>
    <name evidence="15" type="ORF">BDK51DRAFT_36203</name>
</gene>
<dbReference type="GO" id="GO:0005789">
    <property type="term" value="C:endoplasmic reticulum membrane"/>
    <property type="evidence" value="ECO:0007669"/>
    <property type="project" value="UniProtKB-SubCell"/>
</dbReference>
<evidence type="ECO:0000256" key="1">
    <source>
        <dbReference type="ARBA" id="ARBA00004141"/>
    </source>
</evidence>
<feature type="transmembrane region" description="Helical" evidence="14">
    <location>
        <begin position="110"/>
        <end position="129"/>
    </location>
</feature>
<proteinExistence type="inferred from homology"/>
<feature type="transmembrane region" description="Helical" evidence="14">
    <location>
        <begin position="141"/>
        <end position="159"/>
    </location>
</feature>
<dbReference type="GO" id="GO:0042761">
    <property type="term" value="P:very long-chain fatty acid biosynthetic process"/>
    <property type="evidence" value="ECO:0007669"/>
    <property type="project" value="TreeGrafter"/>
</dbReference>
<keyword evidence="16" id="KW-1185">Reference proteome</keyword>
<evidence type="ECO:0000256" key="12">
    <source>
        <dbReference type="ARBA" id="ARBA00023239"/>
    </source>
</evidence>
<keyword evidence="6 14" id="KW-0812">Transmembrane</keyword>
<comment type="catalytic activity">
    <reaction evidence="13 14">
        <text>a very-long-chain (3R)-3-hydroxyacyl-CoA = a very-long-chain (2E)-enoyl-CoA + H2O</text>
        <dbReference type="Rhea" id="RHEA:45812"/>
        <dbReference type="ChEBI" id="CHEBI:15377"/>
        <dbReference type="ChEBI" id="CHEBI:83728"/>
        <dbReference type="ChEBI" id="CHEBI:85440"/>
        <dbReference type="EC" id="4.2.1.134"/>
    </reaction>
</comment>
<accession>A0A4P9WRG4</accession>
<dbReference type="EMBL" id="KZ994091">
    <property type="protein sequence ID" value="RKO93860.1"/>
    <property type="molecule type" value="Genomic_DNA"/>
</dbReference>
<dbReference type="InterPro" id="IPR007482">
    <property type="entry name" value="Tyr_Pase-like_PTPLA"/>
</dbReference>
<evidence type="ECO:0000256" key="11">
    <source>
        <dbReference type="ARBA" id="ARBA00023160"/>
    </source>
</evidence>
<name>A0A4P9WRG4_9FUNG</name>
<keyword evidence="12 14" id="KW-0456">Lyase</keyword>
<keyword evidence="14" id="KW-0256">Endoplasmic reticulum</keyword>
<dbReference type="UniPathway" id="UPA00094"/>
<dbReference type="GO" id="GO:0030148">
    <property type="term" value="P:sphingolipid biosynthetic process"/>
    <property type="evidence" value="ECO:0007669"/>
    <property type="project" value="TreeGrafter"/>
</dbReference>
<comment type="subcellular location">
    <subcellularLocation>
        <location evidence="14">Endoplasmic reticulum membrane</location>
        <topology evidence="14">Multi-pass membrane protein</topology>
    </subcellularLocation>
    <subcellularLocation>
        <location evidence="1">Membrane</location>
        <topology evidence="1">Multi-pass membrane protein</topology>
    </subcellularLocation>
</comment>
<keyword evidence="9 14" id="KW-0443">Lipid metabolism</keyword>
<dbReference type="AlphaFoldDB" id="A0A4P9WRG4"/>
<sequence>MPEKKPTPKQKGSLSPLKIWLIFYNVGSAAAWAFVLALLVKSLVLTGGDWTKSFKTCGWEVTVVQTGALVEVSSLVKTPVTTTIMQVSSRILLVWGVCYPFNAPEVRENWAFSTMVAAWGITEVVRYLYYALNLVGSQPAWLLWCRYNFFFVLYPVGAGSEWILLLKALTPAYKMDPNLAYVFATIAILYPPGLKNMYTYMMAQRRKYLKGASTAPKKQE</sequence>